<dbReference type="AlphaFoldDB" id="A0A0F9BPN0"/>
<reference evidence="1" key="1">
    <citation type="journal article" date="2015" name="Nature">
        <title>Complex archaea that bridge the gap between prokaryotes and eukaryotes.</title>
        <authorList>
            <person name="Spang A."/>
            <person name="Saw J.H."/>
            <person name="Jorgensen S.L."/>
            <person name="Zaremba-Niedzwiedzka K."/>
            <person name="Martijn J."/>
            <person name="Lind A.E."/>
            <person name="van Eijk R."/>
            <person name="Schleper C."/>
            <person name="Guy L."/>
            <person name="Ettema T.J."/>
        </authorList>
    </citation>
    <scope>NUCLEOTIDE SEQUENCE</scope>
</reference>
<comment type="caution">
    <text evidence="1">The sequence shown here is derived from an EMBL/GenBank/DDBJ whole genome shotgun (WGS) entry which is preliminary data.</text>
</comment>
<evidence type="ECO:0000313" key="1">
    <source>
        <dbReference type="EMBL" id="KKK86346.1"/>
    </source>
</evidence>
<protein>
    <submittedName>
        <fullName evidence="1">Uncharacterized protein</fullName>
    </submittedName>
</protein>
<gene>
    <name evidence="1" type="ORF">LCGC14_2764150</name>
</gene>
<accession>A0A0F9BPN0</accession>
<proteinExistence type="predicted"/>
<dbReference type="EMBL" id="LAZR01050887">
    <property type="protein sequence ID" value="KKK86346.1"/>
    <property type="molecule type" value="Genomic_DNA"/>
</dbReference>
<sequence length="85" mass="9725">MMGHYLIHVDPSVLMEAMGLDDRVFMHDLKLARWTGGGVEVLVMHPNFNPESDLMDLPEQLTLDEVRERHPEAFDGFQNMDSEAV</sequence>
<name>A0A0F9BPN0_9ZZZZ</name>
<organism evidence="1">
    <name type="scientific">marine sediment metagenome</name>
    <dbReference type="NCBI Taxonomy" id="412755"/>
    <lineage>
        <taxon>unclassified sequences</taxon>
        <taxon>metagenomes</taxon>
        <taxon>ecological metagenomes</taxon>
    </lineage>
</organism>